<evidence type="ECO:0000256" key="1">
    <source>
        <dbReference type="SAM" id="Phobius"/>
    </source>
</evidence>
<keyword evidence="1" id="KW-0472">Membrane</keyword>
<feature type="transmembrane region" description="Helical" evidence="1">
    <location>
        <begin position="6"/>
        <end position="23"/>
    </location>
</feature>
<keyword evidence="1" id="KW-1133">Transmembrane helix</keyword>
<organism evidence="2 3">
    <name type="scientific">Flavobacterium jumunjinense</name>
    <dbReference type="NCBI Taxonomy" id="998845"/>
    <lineage>
        <taxon>Bacteria</taxon>
        <taxon>Pseudomonadati</taxon>
        <taxon>Bacteroidota</taxon>
        <taxon>Flavobacteriia</taxon>
        <taxon>Flavobacteriales</taxon>
        <taxon>Flavobacteriaceae</taxon>
        <taxon>Flavobacterium</taxon>
    </lineage>
</organism>
<dbReference type="EMBL" id="JBHMEY010000067">
    <property type="protein sequence ID" value="MFB9098064.1"/>
    <property type="molecule type" value="Genomic_DNA"/>
</dbReference>
<comment type="caution">
    <text evidence="2">The sequence shown here is derived from an EMBL/GenBank/DDBJ whole genome shotgun (WGS) entry which is preliminary data.</text>
</comment>
<reference evidence="2 3" key="1">
    <citation type="submission" date="2024-09" db="EMBL/GenBank/DDBJ databases">
        <authorList>
            <person name="Sun Q."/>
            <person name="Mori K."/>
        </authorList>
    </citation>
    <scope>NUCLEOTIDE SEQUENCE [LARGE SCALE GENOMIC DNA]</scope>
    <source>
        <strain evidence="2 3">CECT 7955</strain>
    </source>
</reference>
<evidence type="ECO:0000313" key="3">
    <source>
        <dbReference type="Proteomes" id="UP001589607"/>
    </source>
</evidence>
<sequence length="164" mass="19113">MDIPNLIMGITLFAVILLPILLINKKVLEKRKRIIAKINAFAQLDNKQIGEFDAWTDNSIIGISNDNTKLYFLRKTETYDEKMVVELKDIKNCSIASTYKTGTKNIDKLELAIELYSSNTKVYFEFFKVDEKNFMMGEEMRIAKKWSEKLTPEFPKNKVLLYNI</sequence>
<accession>A0ABV5GRQ1</accession>
<keyword evidence="3" id="KW-1185">Reference proteome</keyword>
<dbReference type="Proteomes" id="UP001589607">
    <property type="component" value="Unassembled WGS sequence"/>
</dbReference>
<proteinExistence type="predicted"/>
<evidence type="ECO:0000313" key="2">
    <source>
        <dbReference type="EMBL" id="MFB9098064.1"/>
    </source>
</evidence>
<protein>
    <submittedName>
        <fullName evidence="2">Uncharacterized protein</fullName>
    </submittedName>
</protein>
<gene>
    <name evidence="2" type="ORF">ACFFVF_16220</name>
</gene>
<name>A0ABV5GRQ1_9FLAO</name>
<keyword evidence="1" id="KW-0812">Transmembrane</keyword>
<dbReference type="RefSeq" id="WP_236456126.1">
    <property type="nucleotide sequence ID" value="NZ_CBCSGE010000003.1"/>
</dbReference>